<gene>
    <name evidence="4" type="ORF">CO2235_MP70003</name>
    <name evidence="2" type="ORF">D2917_04450</name>
    <name evidence="3" type="ORF">JTE92_09460</name>
</gene>
<dbReference type="Proteomes" id="UP000623307">
    <property type="component" value="Chromosome 1"/>
</dbReference>
<evidence type="ECO:0000313" key="4">
    <source>
        <dbReference type="EMBL" id="SPC23225.1"/>
    </source>
</evidence>
<geneLocation type="plasmid" evidence="5">
    <name>co2235_mp</name>
</geneLocation>
<dbReference type="Pfam" id="PF04965">
    <property type="entry name" value="GPW_gp25"/>
    <property type="match status" value="1"/>
</dbReference>
<reference evidence="3 7" key="3">
    <citation type="submission" date="2021-02" db="EMBL/GenBank/DDBJ databases">
        <title>Complete Genome Sequence of Cupriavidus oxalaticus Strain Ox1, a Soil Oxalate-Degrading Species.</title>
        <authorList>
            <person name="Palmieri F."/>
            <person name="Udriet P."/>
            <person name="Deuasquier M."/>
            <person name="Beaudoing E."/>
            <person name="Johnson S.L."/>
            <person name="Davenport K.W."/>
            <person name="Chain P.S."/>
            <person name="Bindschedler S."/>
            <person name="Junier P."/>
        </authorList>
    </citation>
    <scope>NUCLEOTIDE SEQUENCE [LARGE SCALE GENOMIC DNA]</scope>
    <source>
        <strain evidence="3 7">Ox1</strain>
    </source>
</reference>
<evidence type="ECO:0000313" key="3">
    <source>
        <dbReference type="EMBL" id="QRQ90867.1"/>
    </source>
</evidence>
<dbReference type="Proteomes" id="UP000325743">
    <property type="component" value="Chromosome 1"/>
</dbReference>
<protein>
    <submittedName>
        <fullName evidence="2">Baseplate protein</fullName>
    </submittedName>
    <submittedName>
        <fullName evidence="3">GPW/gp25 family protein</fullName>
    </submittedName>
</protein>
<dbReference type="SUPFAM" id="SSF160719">
    <property type="entry name" value="gpW/gp25-like"/>
    <property type="match status" value="1"/>
</dbReference>
<evidence type="ECO:0000259" key="1">
    <source>
        <dbReference type="Pfam" id="PF04965"/>
    </source>
</evidence>
<proteinExistence type="predicted"/>
<dbReference type="EMBL" id="CP032518">
    <property type="protein sequence ID" value="QEZ43558.1"/>
    <property type="molecule type" value="Genomic_DNA"/>
</dbReference>
<accession>A0A375GNZ6</accession>
<keyword evidence="7" id="KW-1185">Reference proteome</keyword>
<name>A0A375GNZ6_9BURK</name>
<evidence type="ECO:0000313" key="2">
    <source>
        <dbReference type="EMBL" id="QEZ43558.1"/>
    </source>
</evidence>
<organism evidence="2 6">
    <name type="scientific">Cupriavidus oxalaticus</name>
    <dbReference type="NCBI Taxonomy" id="96344"/>
    <lineage>
        <taxon>Bacteria</taxon>
        <taxon>Pseudomonadati</taxon>
        <taxon>Pseudomonadota</taxon>
        <taxon>Betaproteobacteria</taxon>
        <taxon>Burkholderiales</taxon>
        <taxon>Burkholderiaceae</taxon>
        <taxon>Cupriavidus</taxon>
    </lineage>
</organism>
<dbReference type="AlphaFoldDB" id="A0A375GNZ6"/>
<dbReference type="RefSeq" id="WP_029044851.1">
    <property type="nucleotide sequence ID" value="NZ_CP032518.1"/>
</dbReference>
<reference evidence="2 6" key="2">
    <citation type="submission" date="2018-09" db="EMBL/GenBank/DDBJ databases">
        <title>Complete genome sequence of Cupriavidus oxalaticus T2, a bacterium capable of phenol tolerance and degradation.</title>
        <authorList>
            <person name="Yan J."/>
        </authorList>
    </citation>
    <scope>NUCLEOTIDE SEQUENCE [LARGE SCALE GENOMIC DNA]</scope>
    <source>
        <strain evidence="2 6">T2</strain>
    </source>
</reference>
<dbReference type="Proteomes" id="UP000256862">
    <property type="component" value="Plasmid CO2235_mp"/>
</dbReference>
<dbReference type="Gene3D" id="3.10.450.40">
    <property type="match status" value="1"/>
</dbReference>
<dbReference type="GeneID" id="303489750"/>
<dbReference type="EMBL" id="CP069811">
    <property type="protein sequence ID" value="QRQ90867.1"/>
    <property type="molecule type" value="Genomic_DNA"/>
</dbReference>
<reference evidence="4 5" key="1">
    <citation type="submission" date="2018-01" db="EMBL/GenBank/DDBJ databases">
        <authorList>
            <person name="Clerissi C."/>
        </authorList>
    </citation>
    <scope>NUCLEOTIDE SEQUENCE [LARGE SCALE GENOMIC DNA]</scope>
    <source>
        <strain evidence="4">Cupriavidus oxalaticus LMG 2235</strain>
        <plasmid evidence="5">co2235_mp</plasmid>
    </source>
</reference>
<evidence type="ECO:0000313" key="5">
    <source>
        <dbReference type="Proteomes" id="UP000256862"/>
    </source>
</evidence>
<sequence length="132" mass="14630">MKPDFLGTGLAFPLSVTPRGRLALARAGQRIEESIYLILGTRLGERVMLPAFGCAIHDLLFAPNDPTTRTEAVDAVREALALWEARIDVLAVTADFDPAQPSLLLIRIDYRIRANNALANLVYPFYINESYV</sequence>
<dbReference type="EMBL" id="OGUS01000142">
    <property type="protein sequence ID" value="SPC23225.1"/>
    <property type="molecule type" value="Genomic_DNA"/>
</dbReference>
<evidence type="ECO:0000313" key="7">
    <source>
        <dbReference type="Proteomes" id="UP000623307"/>
    </source>
</evidence>
<feature type="domain" description="IraD/Gp25-like" evidence="1">
    <location>
        <begin position="29"/>
        <end position="116"/>
    </location>
</feature>
<evidence type="ECO:0000313" key="6">
    <source>
        <dbReference type="Proteomes" id="UP000325743"/>
    </source>
</evidence>
<dbReference type="InterPro" id="IPR007048">
    <property type="entry name" value="IraD/Gp25-like"/>
</dbReference>
<dbReference type="OrthoDB" id="9802846at2"/>